<reference evidence="1 2" key="1">
    <citation type="submission" date="2018-06" db="EMBL/GenBank/DDBJ databases">
        <authorList>
            <person name="Strepis N."/>
        </authorList>
    </citation>
    <scope>NUCLEOTIDE SEQUENCE [LARGE SCALE GENOMIC DNA]</scope>
    <source>
        <strain evidence="1">LUCI</strain>
    </source>
</reference>
<dbReference type="OrthoDB" id="3034505at2"/>
<evidence type="ECO:0000313" key="2">
    <source>
        <dbReference type="Proteomes" id="UP000277811"/>
    </source>
</evidence>
<organism evidence="1 2">
    <name type="scientific">Lucifera butyrica</name>
    <dbReference type="NCBI Taxonomy" id="1351585"/>
    <lineage>
        <taxon>Bacteria</taxon>
        <taxon>Bacillati</taxon>
        <taxon>Bacillota</taxon>
        <taxon>Negativicutes</taxon>
        <taxon>Veillonellales</taxon>
        <taxon>Veillonellaceae</taxon>
        <taxon>Lucifera</taxon>
    </lineage>
</organism>
<dbReference type="Proteomes" id="UP000277811">
    <property type="component" value="Unassembled WGS sequence"/>
</dbReference>
<evidence type="ECO:0008006" key="3">
    <source>
        <dbReference type="Google" id="ProtNLM"/>
    </source>
</evidence>
<name>A0A498RAT7_9FIRM</name>
<evidence type="ECO:0000313" key="1">
    <source>
        <dbReference type="EMBL" id="VBB08594.1"/>
    </source>
</evidence>
<proteinExistence type="predicted"/>
<dbReference type="RefSeq" id="WP_126720613.1">
    <property type="nucleotide sequence ID" value="NZ_UPPP01000094.1"/>
</dbReference>
<gene>
    <name evidence="1" type="ORF">LUCI_3872</name>
</gene>
<dbReference type="EMBL" id="UPPP01000094">
    <property type="protein sequence ID" value="VBB08594.1"/>
    <property type="molecule type" value="Genomic_DNA"/>
</dbReference>
<keyword evidence="2" id="KW-1185">Reference proteome</keyword>
<protein>
    <recommendedName>
        <fullName evidence="3">P-type conjugative transfer protein TrbJ</fullName>
    </recommendedName>
</protein>
<dbReference type="AlphaFoldDB" id="A0A498RAT7"/>
<accession>A0A498RAT7</accession>
<sequence>MKKSVQHMLIVGAVLVGTGAAGLLASLPVNAAVAVIDVKNIAINTKTAANTELTSLNLIKQLALDLLNIKGIDGGILGKYSDEIASRQKSLQEKMKAFQGIMGQVSAGIWDEKGGRIEDILGGSFDVGTYLNVSGSSYKALEGTFRDSIQLAKTVQKISSDTTVLRQALKNSAEAEGQKQAQQADTQVAAVTAASQLQETQLIAQQTGMMAESYLRENQEKAAAKAILELSAANTHRTVQNAIVRQPTDPQTVLNKIYPSWLAKEYE</sequence>